<accession>A0A1E1F1A3</accession>
<name>A0A1E1F1A3_9SPHN</name>
<dbReference type="KEGG" id="sclo:SCLO_1012460"/>
<dbReference type="OrthoDB" id="7474359at2"/>
<dbReference type="EMBL" id="AP017655">
    <property type="protein sequence ID" value="BAV64286.1"/>
    <property type="molecule type" value="Genomic_DNA"/>
</dbReference>
<reference evidence="2 3" key="1">
    <citation type="submission" date="2016-10" db="EMBL/GenBank/DDBJ databases">
        <title>Complete Genome Sequence of the Nonylphenol-Degrading Bacterium Sphingobium cloacae JCM 10874T.</title>
        <authorList>
            <person name="Ootsuka M."/>
            <person name="Nishizawa T."/>
            <person name="Ohta H."/>
        </authorList>
    </citation>
    <scope>NUCLEOTIDE SEQUENCE [LARGE SCALE GENOMIC DNA]</scope>
    <source>
        <strain evidence="2 3">JCM 10874</strain>
    </source>
</reference>
<sequence length="111" mass="12504">MEQCALIERLARHLSADRPDEWASRLEEATSILAILKDPDEVMTQAGRGDIWRSMIDAALRQRWQVVPAQAKAQEELPVGADEEGEFTLPEKAVGGDPADWIHLQESREKK</sequence>
<evidence type="ECO:0000256" key="1">
    <source>
        <dbReference type="SAM" id="MobiDB-lite"/>
    </source>
</evidence>
<gene>
    <name evidence="2" type="ORF">SCLO_1012460</name>
</gene>
<proteinExistence type="predicted"/>
<dbReference type="AlphaFoldDB" id="A0A1E1F1A3"/>
<feature type="region of interest" description="Disordered" evidence="1">
    <location>
        <begin position="75"/>
        <end position="111"/>
    </location>
</feature>
<evidence type="ECO:0000313" key="2">
    <source>
        <dbReference type="EMBL" id="BAV64286.1"/>
    </source>
</evidence>
<dbReference type="Proteomes" id="UP000218272">
    <property type="component" value="Chromosome SCLO_1"/>
</dbReference>
<evidence type="ECO:0000313" key="3">
    <source>
        <dbReference type="Proteomes" id="UP000218272"/>
    </source>
</evidence>
<protein>
    <submittedName>
        <fullName evidence="2">Uncharacterized protein</fullName>
    </submittedName>
</protein>
<dbReference type="RefSeq" id="WP_066517005.1">
    <property type="nucleotide sequence ID" value="NZ_AP017655.1"/>
</dbReference>
<keyword evidence="3" id="KW-1185">Reference proteome</keyword>
<organism evidence="2 3">
    <name type="scientific">Sphingobium cloacae</name>
    <dbReference type="NCBI Taxonomy" id="120107"/>
    <lineage>
        <taxon>Bacteria</taxon>
        <taxon>Pseudomonadati</taxon>
        <taxon>Pseudomonadota</taxon>
        <taxon>Alphaproteobacteria</taxon>
        <taxon>Sphingomonadales</taxon>
        <taxon>Sphingomonadaceae</taxon>
        <taxon>Sphingobium</taxon>
    </lineage>
</organism>